<feature type="coiled-coil region" evidence="9">
    <location>
        <begin position="2495"/>
        <end position="2522"/>
    </location>
</feature>
<feature type="region of interest" description="Disordered" evidence="10">
    <location>
        <begin position="3020"/>
        <end position="3044"/>
    </location>
</feature>
<feature type="domain" description="PH" evidence="11">
    <location>
        <begin position="2886"/>
        <end position="2994"/>
    </location>
</feature>
<dbReference type="GO" id="GO:0007026">
    <property type="term" value="P:negative regulation of microtubule depolymerization"/>
    <property type="evidence" value="ECO:0007669"/>
    <property type="project" value="UniProtKB-ARBA"/>
</dbReference>
<name>E2C4R5_HARSA</name>
<dbReference type="GO" id="GO:0042062">
    <property type="term" value="P:long-term strengthening of neuromuscular junction"/>
    <property type="evidence" value="ECO:0007669"/>
    <property type="project" value="UniProtKB-ARBA"/>
</dbReference>
<organism evidence="13">
    <name type="scientific">Harpegnathos saltator</name>
    <name type="common">Jerdon's jumping ant</name>
    <dbReference type="NCBI Taxonomy" id="610380"/>
    <lineage>
        <taxon>Eukaryota</taxon>
        <taxon>Metazoa</taxon>
        <taxon>Ecdysozoa</taxon>
        <taxon>Arthropoda</taxon>
        <taxon>Hexapoda</taxon>
        <taxon>Insecta</taxon>
        <taxon>Pterygota</taxon>
        <taxon>Neoptera</taxon>
        <taxon>Endopterygota</taxon>
        <taxon>Hymenoptera</taxon>
        <taxon>Apocrita</taxon>
        <taxon>Aculeata</taxon>
        <taxon>Formicoidea</taxon>
        <taxon>Formicidae</taxon>
        <taxon>Ponerinae</taxon>
        <taxon>Ponerini</taxon>
        <taxon>Harpegnathos</taxon>
    </lineage>
</organism>
<evidence type="ECO:0000256" key="5">
    <source>
        <dbReference type="ARBA" id="ARBA00022553"/>
    </source>
</evidence>
<feature type="coiled-coil region" evidence="9">
    <location>
        <begin position="1990"/>
        <end position="2017"/>
    </location>
</feature>
<feature type="region of interest" description="Disordered" evidence="10">
    <location>
        <begin position="3217"/>
        <end position="3331"/>
    </location>
</feature>
<dbReference type="Gene3D" id="1.20.58.60">
    <property type="match status" value="23"/>
</dbReference>
<dbReference type="OrthoDB" id="9942256at2759"/>
<evidence type="ECO:0000256" key="8">
    <source>
        <dbReference type="ARBA" id="ARBA00023212"/>
    </source>
</evidence>
<evidence type="ECO:0000313" key="12">
    <source>
        <dbReference type="EMBL" id="EFN77073.1"/>
    </source>
</evidence>
<feature type="coiled-coil region" evidence="9">
    <location>
        <begin position="163"/>
        <end position="194"/>
    </location>
</feature>
<evidence type="ECO:0000256" key="6">
    <source>
        <dbReference type="ARBA" id="ARBA00022737"/>
    </source>
</evidence>
<feature type="coiled-coil region" evidence="9">
    <location>
        <begin position="1117"/>
        <end position="1144"/>
    </location>
</feature>
<evidence type="ECO:0000256" key="2">
    <source>
        <dbReference type="ARBA" id="ARBA00006826"/>
    </source>
</evidence>
<comment type="similarity">
    <text evidence="2">Belongs to the spectrin family.</text>
</comment>
<feature type="region of interest" description="Disordered" evidence="10">
    <location>
        <begin position="2767"/>
        <end position="2831"/>
    </location>
</feature>
<keyword evidence="4" id="KW-0963">Cytoplasm</keyword>
<dbReference type="GO" id="GO:0048790">
    <property type="term" value="P:maintenance of presynaptic active zone structure"/>
    <property type="evidence" value="ECO:0007669"/>
    <property type="project" value="UniProtKB-ARBA"/>
</dbReference>
<feature type="coiled-coil region" evidence="9">
    <location>
        <begin position="571"/>
        <end position="601"/>
    </location>
</feature>
<dbReference type="InterPro" id="IPR001849">
    <property type="entry name" value="PH_domain"/>
</dbReference>
<dbReference type="GO" id="GO:0008017">
    <property type="term" value="F:microtubule binding"/>
    <property type="evidence" value="ECO:0007669"/>
    <property type="project" value="UniProtKB-ARBA"/>
</dbReference>
<dbReference type="InterPro" id="IPR041681">
    <property type="entry name" value="PH_9"/>
</dbReference>
<feature type="coiled-coil region" evidence="9">
    <location>
        <begin position="1217"/>
        <end position="1276"/>
    </location>
</feature>
<reference evidence="12 13" key="1">
    <citation type="journal article" date="2010" name="Science">
        <title>Genomic comparison of the ants Camponotus floridanus and Harpegnathos saltator.</title>
        <authorList>
            <person name="Bonasio R."/>
            <person name="Zhang G."/>
            <person name="Ye C."/>
            <person name="Mutti N.S."/>
            <person name="Fang X."/>
            <person name="Qin N."/>
            <person name="Donahue G."/>
            <person name="Yang P."/>
            <person name="Li Q."/>
            <person name="Li C."/>
            <person name="Zhang P."/>
            <person name="Huang Z."/>
            <person name="Berger S.L."/>
            <person name="Reinberg D."/>
            <person name="Wang J."/>
            <person name="Liebig J."/>
        </authorList>
    </citation>
    <scope>NUCLEOTIDE SEQUENCE [LARGE SCALE GENOMIC DNA]</scope>
    <source>
        <strain evidence="12 13">R22 G/1</strain>
    </source>
</reference>
<feature type="coiled-coil region" evidence="9">
    <location>
        <begin position="2283"/>
        <end position="2338"/>
    </location>
</feature>
<dbReference type="InterPro" id="IPR018159">
    <property type="entry name" value="Spectrin/alpha-actinin"/>
</dbReference>
<evidence type="ECO:0000256" key="9">
    <source>
        <dbReference type="SAM" id="Coils"/>
    </source>
</evidence>
<evidence type="ECO:0000256" key="10">
    <source>
        <dbReference type="SAM" id="MobiDB-lite"/>
    </source>
</evidence>
<dbReference type="InterPro" id="IPR011993">
    <property type="entry name" value="PH-like_dom_sf"/>
</dbReference>
<dbReference type="FunFam" id="1.20.58.60:FF:000011">
    <property type="entry name" value="Spectrin beta chain"/>
    <property type="match status" value="1"/>
</dbReference>
<dbReference type="FunCoup" id="E2C4R5">
    <property type="interactions" value="61"/>
</dbReference>
<dbReference type="FunFam" id="1.20.58.60:FF:000007">
    <property type="entry name" value="Spectrin alpha chain non-erythrocytic 1"/>
    <property type="match status" value="3"/>
</dbReference>
<keyword evidence="8" id="KW-0206">Cytoskeleton</keyword>
<feature type="compositionally biased region" description="Polar residues" evidence="10">
    <location>
        <begin position="3026"/>
        <end position="3036"/>
    </location>
</feature>
<dbReference type="PANTHER" id="PTHR11915">
    <property type="entry name" value="SPECTRIN/FILAMIN RELATED CYTOSKELETAL PROTEIN"/>
    <property type="match status" value="1"/>
</dbReference>
<dbReference type="CDD" id="cd10571">
    <property type="entry name" value="PH_beta_spectrin"/>
    <property type="match status" value="1"/>
</dbReference>
<dbReference type="GO" id="GO:0031594">
    <property type="term" value="C:neuromuscular junction"/>
    <property type="evidence" value="ECO:0007669"/>
    <property type="project" value="UniProtKB-ARBA"/>
</dbReference>
<dbReference type="GO" id="GO:0016199">
    <property type="term" value="P:axon midline choice point recognition"/>
    <property type="evidence" value="ECO:0007669"/>
    <property type="project" value="UniProtKB-ARBA"/>
</dbReference>
<keyword evidence="3" id="KW-0117">Actin capping</keyword>
<feature type="compositionally biased region" description="Pro residues" evidence="10">
    <location>
        <begin position="3141"/>
        <end position="3154"/>
    </location>
</feature>
<feature type="compositionally biased region" description="Basic and acidic residues" evidence="10">
    <location>
        <begin position="3288"/>
        <end position="3314"/>
    </location>
</feature>
<comment type="subcellular location">
    <subcellularLocation>
        <location evidence="1">Cytoplasm</location>
        <location evidence="1">Cytoskeleton</location>
    </subcellularLocation>
</comment>
<proteinExistence type="inferred from homology"/>
<gene>
    <name evidence="12" type="ORF">EAI_04222</name>
</gene>
<feature type="compositionally biased region" description="Polar residues" evidence="10">
    <location>
        <begin position="3247"/>
        <end position="3265"/>
    </location>
</feature>
<dbReference type="STRING" id="610380.E2C4R5"/>
<feature type="region of interest" description="Disordered" evidence="10">
    <location>
        <begin position="3136"/>
        <end position="3159"/>
    </location>
</feature>
<dbReference type="GO" id="GO:0007274">
    <property type="term" value="P:neuromuscular synaptic transmission"/>
    <property type="evidence" value="ECO:0007669"/>
    <property type="project" value="UniProtKB-ARBA"/>
</dbReference>
<dbReference type="GO" id="GO:0051693">
    <property type="term" value="P:actin filament capping"/>
    <property type="evidence" value="ECO:0007669"/>
    <property type="project" value="UniProtKB-KW"/>
</dbReference>
<keyword evidence="9" id="KW-0175">Coiled coil</keyword>
<dbReference type="FunFam" id="1.20.58.60:FF:000152">
    <property type="entry name" value="Spectrin, beta, non-erythrocytic 5"/>
    <property type="match status" value="1"/>
</dbReference>
<evidence type="ECO:0000256" key="7">
    <source>
        <dbReference type="ARBA" id="ARBA00023203"/>
    </source>
</evidence>
<dbReference type="Gene3D" id="2.30.29.30">
    <property type="entry name" value="Pleckstrin-homology domain (PH domain)/Phosphotyrosine-binding domain (PTB)"/>
    <property type="match status" value="1"/>
</dbReference>
<feature type="compositionally biased region" description="Basic and acidic residues" evidence="10">
    <location>
        <begin position="2767"/>
        <end position="2802"/>
    </location>
</feature>
<dbReference type="EMBL" id="GL452568">
    <property type="protein sequence ID" value="EFN77073.1"/>
    <property type="molecule type" value="Genomic_DNA"/>
</dbReference>
<keyword evidence="7" id="KW-0009">Actin-binding</keyword>
<dbReference type="InterPro" id="IPR002017">
    <property type="entry name" value="Spectrin_repeat"/>
</dbReference>
<dbReference type="FunFam" id="1.20.58.60:FF:000020">
    <property type="entry name" value="Spectrin alpha chain, non-erythrocytic 1"/>
    <property type="match status" value="2"/>
</dbReference>
<keyword evidence="13" id="KW-1185">Reference proteome</keyword>
<feature type="compositionally biased region" description="Pro residues" evidence="10">
    <location>
        <begin position="3267"/>
        <end position="3277"/>
    </location>
</feature>
<dbReference type="Pfam" id="PF15410">
    <property type="entry name" value="PH_9"/>
    <property type="match status" value="1"/>
</dbReference>
<dbReference type="PROSITE" id="PS50003">
    <property type="entry name" value="PH_DOMAIN"/>
    <property type="match status" value="1"/>
</dbReference>
<dbReference type="SUPFAM" id="SSF50729">
    <property type="entry name" value="PH domain-like"/>
    <property type="match status" value="1"/>
</dbReference>
<dbReference type="Proteomes" id="UP000008237">
    <property type="component" value="Unassembled WGS sequence"/>
</dbReference>
<dbReference type="SMART" id="SM00233">
    <property type="entry name" value="PH"/>
    <property type="match status" value="1"/>
</dbReference>
<dbReference type="FunFam" id="1.20.58.60:FF:000407">
    <property type="entry name" value="Spectrin beta chain, non-erythrocytic"/>
    <property type="match status" value="1"/>
</dbReference>
<dbReference type="FunFam" id="2.30.29.30:FF:000024">
    <property type="entry name" value="Spectrin beta chain"/>
    <property type="match status" value="1"/>
</dbReference>
<dbReference type="FunFam" id="1.20.58.60:FF:000017">
    <property type="entry name" value="Spectrin alpha chain, non-erythrocytic 1"/>
    <property type="match status" value="1"/>
</dbReference>
<dbReference type="GO" id="GO:0003779">
    <property type="term" value="F:actin binding"/>
    <property type="evidence" value="ECO:0007669"/>
    <property type="project" value="UniProtKB-KW"/>
</dbReference>
<dbReference type="Pfam" id="PF00435">
    <property type="entry name" value="Spectrin"/>
    <property type="match status" value="26"/>
</dbReference>
<dbReference type="GO" id="GO:0005856">
    <property type="term" value="C:cytoskeleton"/>
    <property type="evidence" value="ECO:0007669"/>
    <property type="project" value="UniProtKB-SubCell"/>
</dbReference>
<dbReference type="FunFam" id="1.20.58.60:FF:000191">
    <property type="entry name" value="Spectrin, beta, non-erythrocytic 5"/>
    <property type="match status" value="1"/>
</dbReference>
<sequence length="3331" mass="383483">MIQVLTDPRYGSNLAQVDATVKKHEAISADILAREERFHDLTNMSEELVRENYHGLERVRSREQEVLQRWKELLALLDHHKSNLVALCSLMSLMREIETTLASIQELQLNFQSTDVGPHLLGVEDLLQKHSLQELQVTALGESQRRLGRQATQHLAQPQSKEAPMLQQKLELLNSAYDELLENSKERKARLEDARNFFHFLQDHEDEESWLVEKQRICKAGISAKDLRAVISLQQKHKALQDEMKVRRPKSEQLCDAGRKLIADNHPSALEIQNRIDSLQEHWRVLEELAALRKKQLDDAAETFQFYADANEADSWMNEKMTLVASEDYGVDEPSAQALLQRHKDLEGELNAYKGDVQSLNAQAEKLIKSGISTLELSADPEPVAELEQEEFREVEDLGNQLLRRNPSLADVRERLEKLNGLYPAVTSDWMAKEEWLRQCLELQQFNREADQIEATTSSHEAFLEFTDLGESLDDVEALLKQHGKFENTLHAQDDRLKAFSDTADKLIGQDHYDKDYINERRNQVLARRMAVKDAAQQRRAALKASEHYQQFSAEVDDLRDWLGDKMKTAADESYRDLNNLERKLQKHEAFERELRANEGQLRAVNKAGKALISEENYRSDDVGETLKDLNNQWDQLVALSLEKGRRLRQAASQHGYNRTMEDARLKLEEIENCLQSKQVGADLRSCKELLKKHQTLESDMCQWEQKVDDLVAMGQEMAHEGHFDAANILKSSQATQRKFRSLKEPAKRRREALEESLRFHKFGFELDAELQWIKDHLPQVSSTTLGQNLHQAQTLHKKHKKLEAEIAGHQPMIDKTLASGQMLIDQAHPERKKIQELCDVLDEAWTDLQDRAADRSKALDLSLKAQEFFFEAGEVESWLNEKNDVLSSTDYGRDRDAATKLLTKHKAVELELDTYNGIVTEMGHTAATMINSKHPDSKAIANKQQAIVQQMRALQRLATVRQQRLMESMYRHEYFLESRELEQWIKEQELAAASEDYGQDYEHLLILQAKFNDFKHRIEAGSERFNQCEELARKLIANESPYIQDIEKRQEQLGESWQHLLGLIRNREQRLQAAGEIHRFHRDVADALSRIQEKEAALPEDLGRDLNSVLALIRRHEGFENDLVALEAQLQVLVEDASRLQAHYPGNNAVHIQQQQHIVVDHWEELKERSAHRRDQLQASCDLQRFLTQVRDLMNWAAGLRATMSTEEKVRDAASAQILKAEHEALKGEIEAREDSFSSVLDLGEAMVQTGHYAAAEVEEKCNQLLDERQKLHTAWQQKKVHLDQLIDLHFFLRDAKQLDNLSSTQEAALSGDNFGVSVEEVDAQVKKHNEFEKLLVTHEEKLTALQEHGDKLLAQNHFDSPTIARRLNEVVQRRVRIRDLCDARRKRLEASLLHAQFVRDVGEAESWIGEKQKKLEAEASKGEVSSLEDKIKKLQKHQAFQAELAANQGRIEEIKAKGETLLAQKHPASAEIRQQLEHLHASWRKLLLESGNRGRGLEEAQDILEFNNQVEKIEAWIRDKEMMVQAGDTGKDYEHCLSLQRKLDDVDSDMRVDDSRIKTINALADKLIKQGRDNESKTIQQRRDNFNNKWKGLQGALSTYRETLAGALEIHLFNRDIDDTSQRVIEKSVAMNTSDTGKDLPAVEQLQRKQEAMERDMTAIEGKLKEHRAEAQNLSHKYPDKAPEINGILSELQSNWDDLQRLTRHRRDALNRAYTLHKFQADLHELDIWVADTIKRMDESEPPTTISEAEAVLELHQERKAEIDGRQDIFKGLKEHGQKLLSIDEDVKDNLEHLEGLRQTLVHAWDDRRQKLTQAHQLQLFKEQADQADSWLATKEAFLNNDDLGDSLSGVETLLRKHEEFEKMLASQMGRIEELEKFANDILSQQHADAGIIKQRLTSVCGRRDKLKNSATARRRKLLESHHLHQFLRNIYEVEGWLHQKQQVASDENYRDSSNLQSKIQKHAAFESELMANKGRISAVVNEGEALIEENHYASKEIQERLDDLEAEWRLLQETSELKKNRLNDAYQALLFGRSLDEFETWMDEVETQLQSEDHGKDLSSVANLLKRHTNLENDVLGHNEACEYIKDTAASFQKSNHFMCDEIQERALVTINRYHSLQEPIQIRRDNLEDAKLLHQFARDVEDELHWLSEKEPLAASNDLGSSLTTVQRLQKKHQALEAELLSREPVVASLVSRATVMIRSGHFAADKIEKLSQELQEKLSHLRDLASVRKLRLLDAVESQMFYAEAAEAEQWIREKHPQLTSTDHGKDEDSVQSLLKKLEGIERDLSGFESTIDNLKKLSRGLVERHHFDSKNIAQKQEEIEMKFKELQNLKEHRLQRLSESEKFYKFIRQADEVIEWIGDQTTVAASEDYGRDVEHVELLIQIFDNFLAGLTTSEGRVSAVLDAGQRLIEQNNPEKSKILLKIDETKQQWEDLKELANARQEALAGAKQVHMFDRTADETISWIQEKEATLSSDGYGHDLETIQALVRKHQGFETDLAAVKEQVECLMEEASRLIELFPDARIHIDVKHQEAETAWGELLEKAAQRGSKLAQAEQLQAYLGEYRELISWINEMVAKVTAPELARDVPGAEALISRHNEYKSEIDTRQEAFEKFYRTGQELIEQGHFLAKEIEDKISVLQQRQQILKDTWRQRRLIYEQNLDTQLFKRDAETLENWIVSREPMLQDGKFGESIPQVEELIRKHDDFEKTIEAQEDRFSALKRITMLEKAFQKQQEAEIAARQAEKERVERARIEERKRKEVQRITEERKREEERRRLLDSSHRTQHDEVNGTVDEHESVNILSPLKGAAASETAEPAIPQKPHGISHMFGEKLRRATSDIKRAESMKVDTKKPKRTPSFTTRRRTQSFRKLQRMENMDALRPVEIQGLLERKHELQSAGKKAAVRSWKQYYTVLCGQLLCFFKDIEDFSLSKAATAPITIFNAICEKADDYTKKKNVFRLKCTDGSEFLFLAPSQQEMEDWVNKISFHAKLPPSLQLLSYDESQKQEGMERLQNAPLEQADDNASTGSSHASTPEMERKNSVIRREPAANQHHSPSSVQIEFLQQHRQNQQRRNDVQNTEFLASQRSAEPQTQTEFLQMHRQQQLLAQQQQLIQQEQLAAQRDQYQPNSAMLATDKPPIPPRGAPPPVPMRSPSSENMVQYRRNDVEHHLPQGRPNVYQQQRSATLNHNGSGQYPANEGWHRQSVELTTQHQELAPPLPSSAPPSTRMSQWNAPHDPAYGNVPVNSRQGMQQQNNTFTGRPTSLPPYVAPPAAPQTSPNITVMDGRRASESGSESEHSTGSNRKDRDYKRSSVLSNLFGRRKKPSQS</sequence>
<dbReference type="GO" id="GO:0045170">
    <property type="term" value="C:spectrosome"/>
    <property type="evidence" value="ECO:0007669"/>
    <property type="project" value="UniProtKB-ARBA"/>
</dbReference>
<dbReference type="OMA" id="WANEMHA"/>
<evidence type="ECO:0000256" key="3">
    <source>
        <dbReference type="ARBA" id="ARBA00022467"/>
    </source>
</evidence>
<dbReference type="FunFam" id="1.20.58.60:FF:000013">
    <property type="entry name" value="Spectrin alpha chain, non-erythrocytic 1"/>
    <property type="match status" value="1"/>
</dbReference>
<dbReference type="InParanoid" id="E2C4R5"/>
<dbReference type="FunFam" id="1.20.58.60:FF:000429">
    <property type="entry name" value="Beta-H spectrin"/>
    <property type="match status" value="1"/>
</dbReference>
<evidence type="ECO:0000256" key="1">
    <source>
        <dbReference type="ARBA" id="ARBA00004245"/>
    </source>
</evidence>
<dbReference type="GO" id="GO:0016328">
    <property type="term" value="C:lateral plasma membrane"/>
    <property type="evidence" value="ECO:0007669"/>
    <property type="project" value="UniProtKB-ARBA"/>
</dbReference>
<feature type="region of interest" description="Disordered" evidence="10">
    <location>
        <begin position="2848"/>
        <end position="2869"/>
    </location>
</feature>
<evidence type="ECO:0000256" key="4">
    <source>
        <dbReference type="ARBA" id="ARBA00022490"/>
    </source>
</evidence>
<dbReference type="CDD" id="cd00176">
    <property type="entry name" value="SPEC"/>
    <property type="match status" value="16"/>
</dbReference>
<dbReference type="InterPro" id="IPR001605">
    <property type="entry name" value="PH_dom-spectrin-type"/>
</dbReference>
<dbReference type="GO" id="GO:0005543">
    <property type="term" value="F:phospholipid binding"/>
    <property type="evidence" value="ECO:0007669"/>
    <property type="project" value="InterPro"/>
</dbReference>
<dbReference type="SMART" id="SM00150">
    <property type="entry name" value="SPEC"/>
    <property type="match status" value="26"/>
</dbReference>
<accession>E2C4R5</accession>
<keyword evidence="5" id="KW-0597">Phosphoprotein</keyword>
<evidence type="ECO:0000259" key="11">
    <source>
        <dbReference type="PROSITE" id="PS50003"/>
    </source>
</evidence>
<dbReference type="FunFam" id="1.20.58.60:FF:000019">
    <property type="entry name" value="Spectrin beta chain"/>
    <property type="match status" value="2"/>
</dbReference>
<keyword evidence="6" id="KW-0677">Repeat</keyword>
<evidence type="ECO:0000313" key="13">
    <source>
        <dbReference type="Proteomes" id="UP000008237"/>
    </source>
</evidence>
<feature type="coiled-coil region" evidence="9">
    <location>
        <begin position="336"/>
        <end position="370"/>
    </location>
</feature>
<dbReference type="PRINTS" id="PR00683">
    <property type="entry name" value="SPECTRINPH"/>
</dbReference>
<protein>
    <submittedName>
        <fullName evidence="12">Spectrin beta chain, brain 4</fullName>
    </submittedName>
</protein>
<dbReference type="SUPFAM" id="SSF46966">
    <property type="entry name" value="Spectrin repeat"/>
    <property type="match status" value="18"/>
</dbReference>
<dbReference type="FunFam" id="1.20.58.60:FF:000135">
    <property type="entry name" value="Spectrin beta chain, non-erythrocytic"/>
    <property type="match status" value="1"/>
</dbReference>
<feature type="coiled-coil region" evidence="9">
    <location>
        <begin position="1645"/>
        <end position="1679"/>
    </location>
</feature>
<dbReference type="GO" id="GO:0045169">
    <property type="term" value="C:fusome"/>
    <property type="evidence" value="ECO:0007669"/>
    <property type="project" value="UniProtKB-ARBA"/>
</dbReference>